<dbReference type="CDD" id="cd03784">
    <property type="entry name" value="GT1_Gtf-like"/>
    <property type="match status" value="1"/>
</dbReference>
<evidence type="ECO:0000256" key="6">
    <source>
        <dbReference type="ARBA" id="ARBA00051827"/>
    </source>
</evidence>
<dbReference type="GO" id="GO:0102970">
    <property type="term" value="F:7-deoxyloganetic acid glucosyltransferase activity"/>
    <property type="evidence" value="ECO:0007669"/>
    <property type="project" value="UniProtKB-EC"/>
</dbReference>
<dbReference type="EC" id="2.4.1.-" evidence="8"/>
<dbReference type="PROSITE" id="PS00375">
    <property type="entry name" value="UDPGT"/>
    <property type="match status" value="1"/>
</dbReference>
<keyword evidence="4 7" id="KW-0808">Transferase</keyword>
<dbReference type="InterPro" id="IPR035595">
    <property type="entry name" value="UDP_glycos_trans_CS"/>
</dbReference>
<proteinExistence type="evidence at transcript level"/>
<dbReference type="UniPathway" id="UPA00213"/>
<evidence type="ECO:0000256" key="3">
    <source>
        <dbReference type="ARBA" id="ARBA00022676"/>
    </source>
</evidence>
<name>A0A0D5ZD70_PANGI</name>
<comment type="pathway">
    <text evidence="1">Secondary metabolite biosynthesis; terpenoid biosynthesis.</text>
</comment>
<comment type="catalytic activity">
    <reaction evidence="6">
        <text>7-deoxyloganetate + UDP-alpha-D-glucose = 7-deoxyloganate + UDP + H(+)</text>
        <dbReference type="Rhea" id="RHEA:39895"/>
        <dbReference type="ChEBI" id="CHEBI:15378"/>
        <dbReference type="ChEBI" id="CHEBI:58223"/>
        <dbReference type="ChEBI" id="CHEBI:58885"/>
        <dbReference type="ChEBI" id="CHEBI:76844"/>
        <dbReference type="ChEBI" id="CHEBI:76846"/>
        <dbReference type="EC" id="2.4.1.323"/>
    </reaction>
</comment>
<dbReference type="FunFam" id="3.40.50.2000:FF:000065">
    <property type="entry name" value="Glycosyltransferase"/>
    <property type="match status" value="1"/>
</dbReference>
<dbReference type="Gene3D" id="3.40.50.2000">
    <property type="entry name" value="Glycogen Phosphorylase B"/>
    <property type="match status" value="2"/>
</dbReference>
<comment type="similarity">
    <text evidence="2 7">Belongs to the UDP-glycosyltransferase family.</text>
</comment>
<dbReference type="EMBL" id="KM401927">
    <property type="protein sequence ID" value="AKA44595.1"/>
    <property type="molecule type" value="mRNA"/>
</dbReference>
<evidence type="ECO:0000256" key="8">
    <source>
        <dbReference type="RuleBase" id="RU362057"/>
    </source>
</evidence>
<dbReference type="PANTHER" id="PTHR11926">
    <property type="entry name" value="GLUCOSYL/GLUCURONOSYL TRANSFERASES"/>
    <property type="match status" value="1"/>
</dbReference>
<organism evidence="9">
    <name type="scientific">Panax ginseng</name>
    <name type="common">Korean ginseng</name>
    <dbReference type="NCBI Taxonomy" id="4054"/>
    <lineage>
        <taxon>Eukaryota</taxon>
        <taxon>Viridiplantae</taxon>
        <taxon>Streptophyta</taxon>
        <taxon>Embryophyta</taxon>
        <taxon>Tracheophyta</taxon>
        <taxon>Spermatophyta</taxon>
        <taxon>Magnoliopsida</taxon>
        <taxon>eudicotyledons</taxon>
        <taxon>Gunneridae</taxon>
        <taxon>Pentapetalae</taxon>
        <taxon>asterids</taxon>
        <taxon>campanulids</taxon>
        <taxon>Apiales</taxon>
        <taxon>Araliaceae</taxon>
        <taxon>Panax</taxon>
    </lineage>
</organism>
<dbReference type="PANTHER" id="PTHR11926:SF1392">
    <property type="entry name" value="GLYCOSYLTRANSFERASE"/>
    <property type="match status" value="1"/>
</dbReference>
<dbReference type="SMR" id="A0A0D5ZD70"/>
<dbReference type="GO" id="GO:0080043">
    <property type="term" value="F:quercetin 3-O-glucosyltransferase activity"/>
    <property type="evidence" value="ECO:0007669"/>
    <property type="project" value="TreeGrafter"/>
</dbReference>
<evidence type="ECO:0000256" key="4">
    <source>
        <dbReference type="ARBA" id="ARBA00022679"/>
    </source>
</evidence>
<evidence type="ECO:0000313" key="9">
    <source>
        <dbReference type="EMBL" id="AKA44595.1"/>
    </source>
</evidence>
<protein>
    <recommendedName>
        <fullName evidence="8">Glycosyltransferase</fullName>
        <ecNumber evidence="8">2.4.1.-</ecNumber>
    </recommendedName>
</protein>
<dbReference type="InterPro" id="IPR002213">
    <property type="entry name" value="UDP_glucos_trans"/>
</dbReference>
<keyword evidence="3 7" id="KW-0328">Glycosyltransferase</keyword>
<evidence type="ECO:0000256" key="7">
    <source>
        <dbReference type="RuleBase" id="RU003718"/>
    </source>
</evidence>
<reference evidence="9" key="1">
    <citation type="journal article" date="2015" name="Metab. Eng.">
        <title>Production of bioactive ginsenosides Rh2 and Rg3 by metabolically engineered yeasts.</title>
        <authorList>
            <person name="Wang P."/>
            <person name="Wei Y."/>
            <person name="Fan Y."/>
            <person name="Liu Q."/>
            <person name="Wei W."/>
            <person name="Yang C."/>
            <person name="Zhang L."/>
            <person name="Zhao G."/>
            <person name="Yue J."/>
            <person name="Yan X."/>
            <person name="Zhou Z."/>
        </authorList>
    </citation>
    <scope>NUCLEOTIDE SEQUENCE</scope>
</reference>
<dbReference type="SUPFAM" id="SSF53756">
    <property type="entry name" value="UDP-Glycosyltransferase/glycogen phosphorylase"/>
    <property type="match status" value="1"/>
</dbReference>
<sequence length="478" mass="53643">MAQQTIPPHVLIFPFPVQGHVTTMLKLSELFCLAGIHVTYLISTQNYTRLVRCTNVLSRLSPYPGFRFQVLPESVSDGNAQSMDLVMNLFESLKTAKTFFKDLLIGEAQKPVTCIISDGLMSFTLDLGEEIGIPIIYFRTISSCSFWAYFCMPKLVEAGELPLKGDDMDVLIKNVPGMECFLRQRDLPSLCRVSDLNNSTFTMISSETHQTVRARALILNTFEDLEGPILSQIRTEFPNTYTIGPLHAHLKARLDGKTASQLASSNSLWEEDKSCIKWLDNQPLKSVVYVSFGSIAMVTREQLVEFWHGLVNSGIRFLWVIRPDSVTDEEMGSEIQAELEKATKARGYMVEWAPQEAVLAHQAVGGFLTHSGWNSTLESIFEGVPMICWPYFADQQINSRFVGEVWKVGLDIKDTCDRVVIEKAVKDMMEVRKEEFVESADQIAKMARKSVGEGGSSYCNLNRLIEDIMLMTVGGITP</sequence>
<dbReference type="AlphaFoldDB" id="A0A0D5ZD70"/>
<keyword evidence="5" id="KW-0414">Isoprene biosynthesis</keyword>
<dbReference type="GO" id="GO:0016114">
    <property type="term" value="P:terpenoid biosynthetic process"/>
    <property type="evidence" value="ECO:0007669"/>
    <property type="project" value="UniProtKB-UniPathway"/>
</dbReference>
<evidence type="ECO:0000256" key="2">
    <source>
        <dbReference type="ARBA" id="ARBA00009995"/>
    </source>
</evidence>
<evidence type="ECO:0000256" key="5">
    <source>
        <dbReference type="ARBA" id="ARBA00023229"/>
    </source>
</evidence>
<accession>A0A0D5ZD70</accession>
<evidence type="ECO:0000256" key="1">
    <source>
        <dbReference type="ARBA" id="ARBA00004721"/>
    </source>
</evidence>
<dbReference type="GO" id="GO:0080044">
    <property type="term" value="F:quercetin 7-O-glucosyltransferase activity"/>
    <property type="evidence" value="ECO:0007669"/>
    <property type="project" value="TreeGrafter"/>
</dbReference>
<dbReference type="FunFam" id="3.40.50.2000:FF:000040">
    <property type="entry name" value="UDP-glycosyltransferase 76C1"/>
    <property type="match status" value="1"/>
</dbReference>
<dbReference type="Pfam" id="PF00201">
    <property type="entry name" value="UDPGT"/>
    <property type="match status" value="1"/>
</dbReference>